<keyword evidence="3 6" id="KW-0812">Transmembrane</keyword>
<proteinExistence type="predicted"/>
<evidence type="ECO:0000256" key="3">
    <source>
        <dbReference type="ARBA" id="ARBA00022692"/>
    </source>
</evidence>
<keyword evidence="4 6" id="KW-1133">Transmembrane helix</keyword>
<gene>
    <name evidence="7" type="ORF">TeGR_g6645</name>
</gene>
<evidence type="ECO:0000256" key="4">
    <source>
        <dbReference type="ARBA" id="ARBA00022989"/>
    </source>
</evidence>
<feature type="transmembrane region" description="Helical" evidence="6">
    <location>
        <begin position="309"/>
        <end position="333"/>
    </location>
</feature>
<reference evidence="7 8" key="1">
    <citation type="journal article" date="2023" name="Commun. Biol.">
        <title>Genome analysis of Parmales, the sister group of diatoms, reveals the evolutionary specialization of diatoms from phago-mixotrophs to photoautotrophs.</title>
        <authorList>
            <person name="Ban H."/>
            <person name="Sato S."/>
            <person name="Yoshikawa S."/>
            <person name="Yamada K."/>
            <person name="Nakamura Y."/>
            <person name="Ichinomiya M."/>
            <person name="Sato N."/>
            <person name="Blanc-Mathieu R."/>
            <person name="Endo H."/>
            <person name="Kuwata A."/>
            <person name="Ogata H."/>
        </authorList>
    </citation>
    <scope>NUCLEOTIDE SEQUENCE [LARGE SCALE GENOMIC DNA]</scope>
</reference>
<evidence type="ECO:0000256" key="2">
    <source>
        <dbReference type="ARBA" id="ARBA00022448"/>
    </source>
</evidence>
<protein>
    <submittedName>
        <fullName evidence="7">Uncharacterized protein</fullName>
    </submittedName>
</protein>
<evidence type="ECO:0000256" key="6">
    <source>
        <dbReference type="SAM" id="Phobius"/>
    </source>
</evidence>
<keyword evidence="8" id="KW-1185">Reference proteome</keyword>
<comment type="caution">
    <text evidence="7">The sequence shown here is derived from an EMBL/GenBank/DDBJ whole genome shotgun (WGS) entry which is preliminary data.</text>
</comment>
<feature type="transmembrane region" description="Helical" evidence="6">
    <location>
        <begin position="220"/>
        <end position="242"/>
    </location>
</feature>
<feature type="transmembrane region" description="Helical" evidence="6">
    <location>
        <begin position="111"/>
        <end position="129"/>
    </location>
</feature>
<name>A0ABQ6N2N9_9STRA</name>
<dbReference type="NCBIfam" id="TIGR01197">
    <property type="entry name" value="nramp"/>
    <property type="match status" value="1"/>
</dbReference>
<dbReference type="PANTHER" id="PTHR11706:SF33">
    <property type="entry name" value="NATURAL RESISTANCE-ASSOCIATED MACROPHAGE PROTEIN 2"/>
    <property type="match status" value="1"/>
</dbReference>
<dbReference type="PRINTS" id="PR00447">
    <property type="entry name" value="NATRESASSCMP"/>
</dbReference>
<evidence type="ECO:0000313" key="8">
    <source>
        <dbReference type="Proteomes" id="UP001165060"/>
    </source>
</evidence>
<feature type="transmembrane region" description="Helical" evidence="6">
    <location>
        <begin position="179"/>
        <end position="199"/>
    </location>
</feature>
<evidence type="ECO:0000313" key="7">
    <source>
        <dbReference type="EMBL" id="GMI39031.1"/>
    </source>
</evidence>
<feature type="transmembrane region" description="Helical" evidence="6">
    <location>
        <begin position="136"/>
        <end position="159"/>
    </location>
</feature>
<dbReference type="NCBIfam" id="NF037982">
    <property type="entry name" value="Nramp_1"/>
    <property type="match status" value="1"/>
</dbReference>
<organism evidence="7 8">
    <name type="scientific">Tetraparma gracilis</name>
    <dbReference type="NCBI Taxonomy" id="2962635"/>
    <lineage>
        <taxon>Eukaryota</taxon>
        <taxon>Sar</taxon>
        <taxon>Stramenopiles</taxon>
        <taxon>Ochrophyta</taxon>
        <taxon>Bolidophyceae</taxon>
        <taxon>Parmales</taxon>
        <taxon>Triparmaceae</taxon>
        <taxon>Tetraparma</taxon>
    </lineage>
</organism>
<dbReference type="EMBL" id="BRYB01003579">
    <property type="protein sequence ID" value="GMI39031.1"/>
    <property type="molecule type" value="Genomic_DNA"/>
</dbReference>
<evidence type="ECO:0000256" key="5">
    <source>
        <dbReference type="ARBA" id="ARBA00023136"/>
    </source>
</evidence>
<feature type="transmembrane region" description="Helical" evidence="6">
    <location>
        <begin position="380"/>
        <end position="399"/>
    </location>
</feature>
<sequence>MKFAGPGWLMSLAYIDPGNLESDLQTGAYTQYQLVWVLFSAIVGGMILQELSSRVGVASGMDLAQNSREMFSRPQSLFLYCMMEVAIIGSDIQEVLGSAIAIKILSSGRIPLVYGCLITGLDTFTFLFVHHCGARYLEALIFGLIAAMAACFFVIWVEVDVDKVALVEGWFGPTGMKTYAVVQAVGMVGAVIMPHNLYLHSGIVQSREVDKDDVAKVREANRYFLVEAILALSLSFVVNLAILSTFAEFFFDEACAENNHACMPDSAFSGDDSSEGAVSCGSAPGFSCGEIGLDTAGPALQEKLGQFGLTMWALGLLAAGQASTMTATLAGQITMSGFLDLQVPVVLRVALTRFIALGPAIFVCWYTADDTGLRDKVNEWLNILQSVQLPFAIFPLLLVAGDRNIMGVHFLGGFWKRVCWALGAVVLAINLFLIVQFVFLGGGDDSIPSSPIFKPAMGVLLLMYAPP</sequence>
<comment type="subcellular location">
    <subcellularLocation>
        <location evidence="1">Membrane</location>
        <topology evidence="1">Multi-pass membrane protein</topology>
    </subcellularLocation>
</comment>
<dbReference type="PANTHER" id="PTHR11706">
    <property type="entry name" value="SOLUTE CARRIER PROTEIN FAMILY 11 MEMBER"/>
    <property type="match status" value="1"/>
</dbReference>
<feature type="transmembrane region" description="Helical" evidence="6">
    <location>
        <begin position="345"/>
        <end position="368"/>
    </location>
</feature>
<evidence type="ECO:0000256" key="1">
    <source>
        <dbReference type="ARBA" id="ARBA00004141"/>
    </source>
</evidence>
<keyword evidence="5 6" id="KW-0472">Membrane</keyword>
<dbReference type="InterPro" id="IPR001046">
    <property type="entry name" value="NRAMP_fam"/>
</dbReference>
<dbReference type="Proteomes" id="UP001165060">
    <property type="component" value="Unassembled WGS sequence"/>
</dbReference>
<feature type="non-terminal residue" evidence="7">
    <location>
        <position position="467"/>
    </location>
</feature>
<accession>A0ABQ6N2N9</accession>
<feature type="transmembrane region" description="Helical" evidence="6">
    <location>
        <begin position="420"/>
        <end position="440"/>
    </location>
</feature>
<dbReference type="Pfam" id="PF01566">
    <property type="entry name" value="Nramp"/>
    <property type="match status" value="1"/>
</dbReference>
<keyword evidence="2" id="KW-0813">Transport</keyword>